<comment type="caution">
    <text evidence="2">The sequence shown here is derived from an EMBL/GenBank/DDBJ whole genome shotgun (WGS) entry which is preliminary data.</text>
</comment>
<proteinExistence type="predicted"/>
<reference evidence="2 3" key="1">
    <citation type="journal article" date="2020" name="ISME J.">
        <title>Uncovering the hidden diversity of litter-decomposition mechanisms in mushroom-forming fungi.</title>
        <authorList>
            <person name="Floudas D."/>
            <person name="Bentzer J."/>
            <person name="Ahren D."/>
            <person name="Johansson T."/>
            <person name="Persson P."/>
            <person name="Tunlid A."/>
        </authorList>
    </citation>
    <scope>NUCLEOTIDE SEQUENCE [LARGE SCALE GENOMIC DNA]</scope>
    <source>
        <strain evidence="2 3">CBS 175.51</strain>
    </source>
</reference>
<dbReference type="Proteomes" id="UP000541558">
    <property type="component" value="Unassembled WGS sequence"/>
</dbReference>
<feature type="region of interest" description="Disordered" evidence="1">
    <location>
        <begin position="65"/>
        <end position="148"/>
    </location>
</feature>
<evidence type="ECO:0000313" key="3">
    <source>
        <dbReference type="Proteomes" id="UP000541558"/>
    </source>
</evidence>
<accession>A0A8H5CB75</accession>
<name>A0A8H5CB75_9AGAR</name>
<keyword evidence="3" id="KW-1185">Reference proteome</keyword>
<dbReference type="EMBL" id="JAACJK010000018">
    <property type="protein sequence ID" value="KAF5338064.1"/>
    <property type="molecule type" value="Genomic_DNA"/>
</dbReference>
<evidence type="ECO:0000256" key="1">
    <source>
        <dbReference type="SAM" id="MobiDB-lite"/>
    </source>
</evidence>
<sequence>MGTRSKLDNMQRVRKPAGKGKGAAAMRARLLEDFRPTSSTPAHSSRLLKAQSVDITTAARIEILTSSSPQAQSLISPNDTNLSTCGGPQQRSDGVAVPGTDPIKATRKEKGSTPGTPHPSDHRRPPESAANSSASTHRVHTHDLPVPTTLRRQIGVSYRCSET</sequence>
<dbReference type="AlphaFoldDB" id="A0A8H5CB75"/>
<protein>
    <submittedName>
        <fullName evidence="2">Uncharacterized protein</fullName>
    </submittedName>
</protein>
<evidence type="ECO:0000313" key="2">
    <source>
        <dbReference type="EMBL" id="KAF5338064.1"/>
    </source>
</evidence>
<organism evidence="2 3">
    <name type="scientific">Ephemerocybe angulata</name>
    <dbReference type="NCBI Taxonomy" id="980116"/>
    <lineage>
        <taxon>Eukaryota</taxon>
        <taxon>Fungi</taxon>
        <taxon>Dikarya</taxon>
        <taxon>Basidiomycota</taxon>
        <taxon>Agaricomycotina</taxon>
        <taxon>Agaricomycetes</taxon>
        <taxon>Agaricomycetidae</taxon>
        <taxon>Agaricales</taxon>
        <taxon>Agaricineae</taxon>
        <taxon>Psathyrellaceae</taxon>
        <taxon>Ephemerocybe</taxon>
    </lineage>
</organism>
<feature type="region of interest" description="Disordered" evidence="1">
    <location>
        <begin position="1"/>
        <end position="24"/>
    </location>
</feature>
<feature type="compositionally biased region" description="Polar residues" evidence="1">
    <location>
        <begin position="65"/>
        <end position="92"/>
    </location>
</feature>
<feature type="compositionally biased region" description="Basic and acidic residues" evidence="1">
    <location>
        <begin position="1"/>
        <end position="11"/>
    </location>
</feature>
<feature type="region of interest" description="Disordered" evidence="1">
    <location>
        <begin position="32"/>
        <end position="51"/>
    </location>
</feature>
<gene>
    <name evidence="2" type="ORF">D9611_014181</name>
</gene>